<dbReference type="PROSITE" id="PS00018">
    <property type="entry name" value="EF_HAND_1"/>
    <property type="match status" value="3"/>
</dbReference>
<dbReference type="InterPro" id="IPR018247">
    <property type="entry name" value="EF_Hand_1_Ca_BS"/>
</dbReference>
<protein>
    <recommendedName>
        <fullName evidence="2">EF-hand domain-containing protein</fullName>
    </recommendedName>
</protein>
<evidence type="ECO:0000256" key="1">
    <source>
        <dbReference type="ARBA" id="ARBA00022837"/>
    </source>
</evidence>
<evidence type="ECO:0000313" key="4">
    <source>
        <dbReference type="Proteomes" id="UP001642484"/>
    </source>
</evidence>
<name>A0ABP0RIN8_9DINO</name>
<dbReference type="EMBL" id="CAXAMN010025917">
    <property type="protein sequence ID" value="CAK9099111.1"/>
    <property type="molecule type" value="Genomic_DNA"/>
</dbReference>
<comment type="caution">
    <text evidence="3">The sequence shown here is derived from an EMBL/GenBank/DDBJ whole genome shotgun (WGS) entry which is preliminary data.</text>
</comment>
<keyword evidence="1" id="KW-0106">Calcium</keyword>
<accession>A0ABP0RIN8</accession>
<dbReference type="Gene3D" id="1.10.238.10">
    <property type="entry name" value="EF-hand"/>
    <property type="match status" value="2"/>
</dbReference>
<dbReference type="Pfam" id="PF13202">
    <property type="entry name" value="EF-hand_5"/>
    <property type="match status" value="2"/>
</dbReference>
<dbReference type="Proteomes" id="UP001642484">
    <property type="component" value="Unassembled WGS sequence"/>
</dbReference>
<organism evidence="3 4">
    <name type="scientific">Durusdinium trenchii</name>
    <dbReference type="NCBI Taxonomy" id="1381693"/>
    <lineage>
        <taxon>Eukaryota</taxon>
        <taxon>Sar</taxon>
        <taxon>Alveolata</taxon>
        <taxon>Dinophyceae</taxon>
        <taxon>Suessiales</taxon>
        <taxon>Symbiodiniaceae</taxon>
        <taxon>Durusdinium</taxon>
    </lineage>
</organism>
<keyword evidence="4" id="KW-1185">Reference proteome</keyword>
<feature type="domain" description="EF-hand" evidence="2">
    <location>
        <begin position="124"/>
        <end position="159"/>
    </location>
</feature>
<dbReference type="InterPro" id="IPR002048">
    <property type="entry name" value="EF_hand_dom"/>
</dbReference>
<evidence type="ECO:0000259" key="2">
    <source>
        <dbReference type="PROSITE" id="PS50222"/>
    </source>
</evidence>
<gene>
    <name evidence="3" type="ORF">CCMP2556_LOCUS46908</name>
</gene>
<dbReference type="InterPro" id="IPR011992">
    <property type="entry name" value="EF-hand-dom_pair"/>
</dbReference>
<proteinExistence type="predicted"/>
<evidence type="ECO:0000313" key="3">
    <source>
        <dbReference type="EMBL" id="CAK9099111.1"/>
    </source>
</evidence>
<dbReference type="PROSITE" id="PS50222">
    <property type="entry name" value="EF_HAND_2"/>
    <property type="match status" value="1"/>
</dbReference>
<dbReference type="SMART" id="SM00054">
    <property type="entry name" value="EFh"/>
    <property type="match status" value="2"/>
</dbReference>
<reference evidence="3 4" key="1">
    <citation type="submission" date="2024-02" db="EMBL/GenBank/DDBJ databases">
        <authorList>
            <person name="Chen Y."/>
            <person name="Shah S."/>
            <person name="Dougan E. K."/>
            <person name="Thang M."/>
            <person name="Chan C."/>
        </authorList>
    </citation>
    <scope>NUCLEOTIDE SEQUENCE [LARGE SCALE GENOMIC DNA]</scope>
</reference>
<sequence length="280" mass="32421">MGCNLITFQDLDWLDRWQPSEFLAADPSLESWVELKDGDRNHSRDLLVKTYQHPLRAWRILDRDSSNRIAWTEFRDVCRKVRYTGDIVGAWRALDADMSGYISMREYDPESEELLTSFKEWADSNFGSVRHCFKALDSDRSGSVTFAELKRACHKMKWVGNVRTLFDCLDIDSADRRNRDAATGKRAISLEEIAFLDSWNVEPRPEVAEMEDTEMERVSVLSGHCVEDTVCVCVCVERVFLLPRPVGSLVLTVPSLFFGDDRDTNMLDHVRWLFLFLPEH</sequence>
<dbReference type="SUPFAM" id="SSF47473">
    <property type="entry name" value="EF-hand"/>
    <property type="match status" value="1"/>
</dbReference>